<dbReference type="GO" id="GO:0016757">
    <property type="term" value="F:glycosyltransferase activity"/>
    <property type="evidence" value="ECO:0007669"/>
    <property type="project" value="InterPro"/>
</dbReference>
<dbReference type="SUPFAM" id="SSF53756">
    <property type="entry name" value="UDP-Glycosyltransferase/glycogen phosphorylase"/>
    <property type="match status" value="1"/>
</dbReference>
<comment type="caution">
    <text evidence="2">The sequence shown here is derived from an EMBL/GenBank/DDBJ whole genome shotgun (WGS) entry which is preliminary data.</text>
</comment>
<feature type="domain" description="Glycosyl transferase family 1" evidence="1">
    <location>
        <begin position="183"/>
        <end position="347"/>
    </location>
</feature>
<accession>A0A1F6BCN2</accession>
<reference evidence="2 3" key="1">
    <citation type="journal article" date="2016" name="Nat. Commun.">
        <title>Thousands of microbial genomes shed light on interconnected biogeochemical processes in an aquifer system.</title>
        <authorList>
            <person name="Anantharaman K."/>
            <person name="Brown C.T."/>
            <person name="Hug L.A."/>
            <person name="Sharon I."/>
            <person name="Castelle C.J."/>
            <person name="Probst A.J."/>
            <person name="Thomas B.C."/>
            <person name="Singh A."/>
            <person name="Wilkins M.J."/>
            <person name="Karaoz U."/>
            <person name="Brodie E.L."/>
            <person name="Williams K.H."/>
            <person name="Hubbard S.S."/>
            <person name="Banfield J.F."/>
        </authorList>
    </citation>
    <scope>NUCLEOTIDE SEQUENCE [LARGE SCALE GENOMIC DNA]</scope>
</reference>
<dbReference type="STRING" id="1798391.A2968_02875"/>
<evidence type="ECO:0000259" key="1">
    <source>
        <dbReference type="Pfam" id="PF00534"/>
    </source>
</evidence>
<dbReference type="Proteomes" id="UP000176228">
    <property type="component" value="Unassembled WGS sequence"/>
</dbReference>
<dbReference type="Pfam" id="PF00534">
    <property type="entry name" value="Glycos_transf_1"/>
    <property type="match status" value="1"/>
</dbReference>
<dbReference type="InterPro" id="IPR001296">
    <property type="entry name" value="Glyco_trans_1"/>
</dbReference>
<proteinExistence type="predicted"/>
<evidence type="ECO:0000313" key="2">
    <source>
        <dbReference type="EMBL" id="OGG34711.1"/>
    </source>
</evidence>
<evidence type="ECO:0000313" key="3">
    <source>
        <dbReference type="Proteomes" id="UP000176228"/>
    </source>
</evidence>
<dbReference type="Gene3D" id="3.40.50.2000">
    <property type="entry name" value="Glycogen Phosphorylase B"/>
    <property type="match status" value="1"/>
</dbReference>
<name>A0A1F6BCN2_9BACT</name>
<protein>
    <recommendedName>
        <fullName evidence="1">Glycosyl transferase family 1 domain-containing protein</fullName>
    </recommendedName>
</protein>
<sequence length="377" mass="44460">MERIIIFSHYTEIPGPSHKWLSFLQRKKYDVDYIFHPLIPAGRLTSEIKMKDKKLNFKIWQPLQFMLEGIISLIICRLNANNAPYDLAVCFDPFSFFNAYIYKSFYPLRKVVYYNIDYSKKRYGNILLELIYQRLNLFAYLHCDYFFAITSGFRKDLDPDNRLKKKEKCFLVSHTVRPRVPKKSPKIRNSLIYCGTLSGAVNFDDLFTALNKLNKEGIPFIFDIYGKDGQERQLKKKISEYSLARYIRLKGITDYENLVDKILPSFMIGVCPYVTKTPLLSSDYLFQADNLTTKMVDYISRGLPLISTFPYRNLKILEKNKFGFIVENDNGWYNALKIFFSDTSLYRLYSDNALKYSKRFDEEKVIGSLMRQILNHQ</sequence>
<dbReference type="EMBL" id="MFJU01000030">
    <property type="protein sequence ID" value="OGG34711.1"/>
    <property type="molecule type" value="Genomic_DNA"/>
</dbReference>
<organism evidence="2 3">
    <name type="scientific">Candidatus Gottesmanbacteria bacterium RIFCSPLOWO2_01_FULL_42_22</name>
    <dbReference type="NCBI Taxonomy" id="1798391"/>
    <lineage>
        <taxon>Bacteria</taxon>
        <taxon>Candidatus Gottesmaniibacteriota</taxon>
    </lineage>
</organism>
<dbReference type="AlphaFoldDB" id="A0A1F6BCN2"/>
<gene>
    <name evidence="2" type="ORF">A2968_02875</name>
</gene>